<dbReference type="OrthoDB" id="1728974at2759"/>
<dbReference type="STRING" id="151549.A0A4C1ZXK6"/>
<dbReference type="PANTHER" id="PTHR10492">
    <property type="match status" value="1"/>
</dbReference>
<reference evidence="1 2" key="1">
    <citation type="journal article" date="2019" name="Commun. Biol.">
        <title>The bagworm genome reveals a unique fibroin gene that provides high tensile strength.</title>
        <authorList>
            <person name="Kono N."/>
            <person name="Nakamura H."/>
            <person name="Ohtoshi R."/>
            <person name="Tomita M."/>
            <person name="Numata K."/>
            <person name="Arakawa K."/>
        </authorList>
    </citation>
    <scope>NUCLEOTIDE SEQUENCE [LARGE SCALE GENOMIC DNA]</scope>
</reference>
<keyword evidence="2" id="KW-1185">Reference proteome</keyword>
<evidence type="ECO:0000313" key="2">
    <source>
        <dbReference type="Proteomes" id="UP000299102"/>
    </source>
</evidence>
<protein>
    <submittedName>
        <fullName evidence="1">Uncharacterized protein</fullName>
    </submittedName>
</protein>
<evidence type="ECO:0000313" key="1">
    <source>
        <dbReference type="EMBL" id="GBP91764.1"/>
    </source>
</evidence>
<dbReference type="EMBL" id="BGZK01002205">
    <property type="protein sequence ID" value="GBP91764.1"/>
    <property type="molecule type" value="Genomic_DNA"/>
</dbReference>
<organism evidence="1 2">
    <name type="scientific">Eumeta variegata</name>
    <name type="common">Bagworm moth</name>
    <name type="synonym">Eumeta japonica</name>
    <dbReference type="NCBI Taxonomy" id="151549"/>
    <lineage>
        <taxon>Eukaryota</taxon>
        <taxon>Metazoa</taxon>
        <taxon>Ecdysozoa</taxon>
        <taxon>Arthropoda</taxon>
        <taxon>Hexapoda</taxon>
        <taxon>Insecta</taxon>
        <taxon>Pterygota</taxon>
        <taxon>Neoptera</taxon>
        <taxon>Endopterygota</taxon>
        <taxon>Lepidoptera</taxon>
        <taxon>Glossata</taxon>
        <taxon>Ditrysia</taxon>
        <taxon>Tineoidea</taxon>
        <taxon>Psychidae</taxon>
        <taxon>Oiketicinae</taxon>
        <taxon>Eumeta</taxon>
    </lineage>
</organism>
<proteinExistence type="predicted"/>
<comment type="caution">
    <text evidence="1">The sequence shown here is derived from an EMBL/GenBank/DDBJ whole genome shotgun (WGS) entry which is preliminary data.</text>
</comment>
<accession>A0A4C1ZXK6</accession>
<dbReference type="AlphaFoldDB" id="A0A4C1ZXK6"/>
<dbReference type="Proteomes" id="UP000299102">
    <property type="component" value="Unassembled WGS sequence"/>
</dbReference>
<sequence length="309" mass="36222">MLNEFNPFVKVYKKVAAILAEEELKAASENRPKYSVSMQFYKHKSLDLRRYNTPSNNEVAAIFVGENGHDRAKIQITVAPQESSDQSTLNNEHHDEIKAYIDTRFIHGQWQPRISQSAADKVIARMYNYSFSDRERYYLRLLLLHVKGPTCFRDVRTYENIIYTSFREAAQARGLLFDDQEWERCLDEAIGFKLPRQLRQLFALICVFCEVTDPNALWEKFASHFIEDFTRSRPEILSKQLALQEIDETLKLHGKRLTDFGLPEPDIDENSIFLSDPVYDCDIEKQMAMKNTKIEHRTKCGRYNTKRCE</sequence>
<gene>
    <name evidence="1" type="ORF">EVAR_33154_1</name>
</gene>
<name>A0A4C1ZXK6_EUMVA</name>
<dbReference type="PANTHER" id="PTHR10492:SF57">
    <property type="entry name" value="ATP-DEPENDENT DNA HELICASE"/>
    <property type="match status" value="1"/>
</dbReference>